<protein>
    <submittedName>
        <fullName evidence="1">Uncharacterized protein</fullName>
    </submittedName>
</protein>
<sequence length="65" mass="7231">MVLGARHVLLGGALSQRQHLQSLVRQAWVGGDHRMLRGLTVRPIEKHFDTILIYRGETGTRPGSS</sequence>
<name>A0ABQ3X0G9_9ACTN</name>
<comment type="caution">
    <text evidence="1">The sequence shown here is derived from an EMBL/GenBank/DDBJ whole genome shotgun (WGS) entry which is preliminary data.</text>
</comment>
<evidence type="ECO:0000313" key="1">
    <source>
        <dbReference type="EMBL" id="GID51962.1"/>
    </source>
</evidence>
<keyword evidence="2" id="KW-1185">Reference proteome</keyword>
<organism evidence="1 2">
    <name type="scientific">Actinoplanes couchii</name>
    <dbReference type="NCBI Taxonomy" id="403638"/>
    <lineage>
        <taxon>Bacteria</taxon>
        <taxon>Bacillati</taxon>
        <taxon>Actinomycetota</taxon>
        <taxon>Actinomycetes</taxon>
        <taxon>Micromonosporales</taxon>
        <taxon>Micromonosporaceae</taxon>
        <taxon>Actinoplanes</taxon>
    </lineage>
</organism>
<reference evidence="1 2" key="1">
    <citation type="submission" date="2021-01" db="EMBL/GenBank/DDBJ databases">
        <title>Whole genome shotgun sequence of Actinoplanes couchii NBRC 106145.</title>
        <authorList>
            <person name="Komaki H."/>
            <person name="Tamura T."/>
        </authorList>
    </citation>
    <scope>NUCLEOTIDE SEQUENCE [LARGE SCALE GENOMIC DNA]</scope>
    <source>
        <strain evidence="1 2">NBRC 106145</strain>
    </source>
</reference>
<proteinExistence type="predicted"/>
<accession>A0ABQ3X0G9</accession>
<dbReference type="EMBL" id="BOMG01000007">
    <property type="protein sequence ID" value="GID51962.1"/>
    <property type="molecule type" value="Genomic_DNA"/>
</dbReference>
<evidence type="ECO:0000313" key="2">
    <source>
        <dbReference type="Proteomes" id="UP000612282"/>
    </source>
</evidence>
<gene>
    <name evidence="1" type="ORF">Aco03nite_003660</name>
</gene>
<dbReference type="Proteomes" id="UP000612282">
    <property type="component" value="Unassembled WGS sequence"/>
</dbReference>